<sequence length="292" mass="33824">MKNTIFKGKNSSVTYRKLPSLLYIISSYIHTFVASVHELQNSHVIPFCRQIIKSGVHCIQTKDSKGVLLVDFMPKRTTINANRYCETLRKLRRAIQNRRRRMLSGGIVLLHDNAHPRTAAATQELLDHFGWETFDHPPYSLDLAPSDFHLFLKLKEFLGNKCFGSDEELENVVTTRLKEMAAEEYAMGILKLVDRYDKRLNVGAELVEWYRRLSTKQYLNWSLTSDSGIRRQDGSYVFRSVGAKLYGRDLTFNYIRDKWDVIFQRYGKSFFAISGLLKSVTSSLNTEFELSQ</sequence>
<dbReference type="AlphaFoldDB" id="A0A4Y2TXF5"/>
<proteinExistence type="predicted"/>
<evidence type="ECO:0000313" key="2">
    <source>
        <dbReference type="EMBL" id="GBO04037.1"/>
    </source>
</evidence>
<feature type="domain" description="ERAP1-like C-terminal" evidence="1">
    <location>
        <begin position="216"/>
        <end position="291"/>
    </location>
</feature>
<keyword evidence="3" id="KW-1185">Reference proteome</keyword>
<organism evidence="2 3">
    <name type="scientific">Araneus ventricosus</name>
    <name type="common">Orbweaver spider</name>
    <name type="synonym">Epeira ventricosa</name>
    <dbReference type="NCBI Taxonomy" id="182803"/>
    <lineage>
        <taxon>Eukaryota</taxon>
        <taxon>Metazoa</taxon>
        <taxon>Ecdysozoa</taxon>
        <taxon>Arthropoda</taxon>
        <taxon>Chelicerata</taxon>
        <taxon>Arachnida</taxon>
        <taxon>Araneae</taxon>
        <taxon>Araneomorphae</taxon>
        <taxon>Entelegynae</taxon>
        <taxon>Araneoidea</taxon>
        <taxon>Araneidae</taxon>
        <taxon>Araneus</taxon>
    </lineage>
</organism>
<keyword evidence="2" id="KW-0808">Transferase</keyword>
<feature type="non-terminal residue" evidence="2">
    <location>
        <position position="292"/>
    </location>
</feature>
<dbReference type="PANTHER" id="PTHR46060">
    <property type="entry name" value="MARINER MOS1 TRANSPOSASE-LIKE PROTEIN"/>
    <property type="match status" value="1"/>
</dbReference>
<dbReference type="GO" id="GO:0003676">
    <property type="term" value="F:nucleic acid binding"/>
    <property type="evidence" value="ECO:0007669"/>
    <property type="project" value="InterPro"/>
</dbReference>
<evidence type="ECO:0000313" key="3">
    <source>
        <dbReference type="Proteomes" id="UP000499080"/>
    </source>
</evidence>
<reference evidence="2 3" key="1">
    <citation type="journal article" date="2019" name="Sci. Rep.">
        <title>Orb-weaving spider Araneus ventricosus genome elucidates the spidroin gene catalogue.</title>
        <authorList>
            <person name="Kono N."/>
            <person name="Nakamura H."/>
            <person name="Ohtoshi R."/>
            <person name="Moran D.A.P."/>
            <person name="Shinohara A."/>
            <person name="Yoshida Y."/>
            <person name="Fujiwara M."/>
            <person name="Mori M."/>
            <person name="Tomita M."/>
            <person name="Arakawa K."/>
        </authorList>
    </citation>
    <scope>NUCLEOTIDE SEQUENCE [LARGE SCALE GENOMIC DNA]</scope>
</reference>
<dbReference type="PANTHER" id="PTHR46060:SF1">
    <property type="entry name" value="MARINER MOS1 TRANSPOSASE-LIKE PROTEIN"/>
    <property type="match status" value="1"/>
</dbReference>
<dbReference type="Pfam" id="PF01359">
    <property type="entry name" value="Transposase_1"/>
    <property type="match status" value="1"/>
</dbReference>
<comment type="caution">
    <text evidence="2">The sequence shown here is derived from an EMBL/GenBank/DDBJ whole genome shotgun (WGS) entry which is preliminary data.</text>
</comment>
<dbReference type="InterPro" id="IPR024571">
    <property type="entry name" value="ERAP1-like_C_dom"/>
</dbReference>
<dbReference type="InterPro" id="IPR001888">
    <property type="entry name" value="Transposase_1"/>
</dbReference>
<dbReference type="Proteomes" id="UP000499080">
    <property type="component" value="Unassembled WGS sequence"/>
</dbReference>
<gene>
    <name evidence="2" type="primary">SETMAR_171</name>
    <name evidence="2" type="ORF">AVEN_137673_1</name>
</gene>
<dbReference type="GO" id="GO:0008168">
    <property type="term" value="F:methyltransferase activity"/>
    <property type="evidence" value="ECO:0007669"/>
    <property type="project" value="UniProtKB-KW"/>
</dbReference>
<name>A0A4Y2TXF5_ARAVE</name>
<evidence type="ECO:0000259" key="1">
    <source>
        <dbReference type="Pfam" id="PF11838"/>
    </source>
</evidence>
<dbReference type="OrthoDB" id="6433270at2759"/>
<dbReference type="EMBL" id="BGPR01031153">
    <property type="protein sequence ID" value="GBO04037.1"/>
    <property type="molecule type" value="Genomic_DNA"/>
</dbReference>
<protein>
    <submittedName>
        <fullName evidence="2">Histone-lysine N-methyltransferase SETMAR</fullName>
    </submittedName>
</protein>
<keyword evidence="2" id="KW-0489">Methyltransferase</keyword>
<dbReference type="Gene3D" id="1.25.50.20">
    <property type="match status" value="1"/>
</dbReference>
<dbReference type="Gene3D" id="3.30.420.10">
    <property type="entry name" value="Ribonuclease H-like superfamily/Ribonuclease H"/>
    <property type="match status" value="1"/>
</dbReference>
<accession>A0A4Y2TXF5</accession>
<dbReference type="GO" id="GO:0032259">
    <property type="term" value="P:methylation"/>
    <property type="evidence" value="ECO:0007669"/>
    <property type="project" value="UniProtKB-KW"/>
</dbReference>
<dbReference type="Pfam" id="PF11838">
    <property type="entry name" value="ERAP1_C"/>
    <property type="match status" value="1"/>
</dbReference>
<dbReference type="InterPro" id="IPR052709">
    <property type="entry name" value="Transposase-MT_Hybrid"/>
</dbReference>
<dbReference type="InterPro" id="IPR036397">
    <property type="entry name" value="RNaseH_sf"/>
</dbReference>